<feature type="repeat" description="PPR" evidence="2">
    <location>
        <begin position="635"/>
        <end position="669"/>
    </location>
</feature>
<keyword evidence="5" id="KW-1185">Reference proteome</keyword>
<keyword evidence="1" id="KW-0677">Repeat</keyword>
<evidence type="ECO:0008006" key="6">
    <source>
        <dbReference type="Google" id="ProtNLM"/>
    </source>
</evidence>
<evidence type="ECO:0000313" key="4">
    <source>
        <dbReference type="EMBL" id="KAI5085041.1"/>
    </source>
</evidence>
<gene>
    <name evidence="4" type="ORF">GOP47_0001210</name>
</gene>
<evidence type="ECO:0000256" key="1">
    <source>
        <dbReference type="ARBA" id="ARBA00022737"/>
    </source>
</evidence>
<feature type="chain" id="PRO_5038811158" description="Pentatricopeptide repeat-containing protein" evidence="3">
    <location>
        <begin position="22"/>
        <end position="789"/>
    </location>
</feature>
<reference evidence="4" key="1">
    <citation type="submission" date="2021-01" db="EMBL/GenBank/DDBJ databases">
        <title>Adiantum capillus-veneris genome.</title>
        <authorList>
            <person name="Fang Y."/>
            <person name="Liao Q."/>
        </authorList>
    </citation>
    <scope>NUCLEOTIDE SEQUENCE</scope>
    <source>
        <strain evidence="4">H3</strain>
        <tissue evidence="4">Leaf</tissue>
    </source>
</reference>
<dbReference type="FunFam" id="1.25.40.10:FF:000073">
    <property type="entry name" value="Pentatricopeptide repeat-containing protein chloroplastic"/>
    <property type="match status" value="3"/>
</dbReference>
<dbReference type="InterPro" id="IPR046960">
    <property type="entry name" value="PPR_At4g14850-like_plant"/>
</dbReference>
<dbReference type="PANTHER" id="PTHR24015:SF548">
    <property type="entry name" value="OS08G0340900 PROTEIN"/>
    <property type="match status" value="1"/>
</dbReference>
<feature type="repeat" description="PPR" evidence="2">
    <location>
        <begin position="534"/>
        <end position="568"/>
    </location>
</feature>
<feature type="repeat" description="PPR" evidence="2">
    <location>
        <begin position="130"/>
        <end position="164"/>
    </location>
</feature>
<dbReference type="Pfam" id="PF01535">
    <property type="entry name" value="PPR"/>
    <property type="match status" value="4"/>
</dbReference>
<dbReference type="EMBL" id="JABFUD020000001">
    <property type="protein sequence ID" value="KAI5085041.1"/>
    <property type="molecule type" value="Genomic_DNA"/>
</dbReference>
<dbReference type="FunFam" id="1.25.40.10:FF:000031">
    <property type="entry name" value="Pentatricopeptide repeat-containing protein mitochondrial"/>
    <property type="match status" value="1"/>
</dbReference>
<protein>
    <recommendedName>
        <fullName evidence="6">Pentatricopeptide repeat-containing protein</fullName>
    </recommendedName>
</protein>
<evidence type="ECO:0000256" key="3">
    <source>
        <dbReference type="SAM" id="SignalP"/>
    </source>
</evidence>
<feature type="repeat" description="PPR" evidence="2">
    <location>
        <begin position="231"/>
        <end position="265"/>
    </location>
</feature>
<organism evidence="4 5">
    <name type="scientific">Adiantum capillus-veneris</name>
    <name type="common">Maidenhair fern</name>
    <dbReference type="NCBI Taxonomy" id="13818"/>
    <lineage>
        <taxon>Eukaryota</taxon>
        <taxon>Viridiplantae</taxon>
        <taxon>Streptophyta</taxon>
        <taxon>Embryophyta</taxon>
        <taxon>Tracheophyta</taxon>
        <taxon>Polypodiopsida</taxon>
        <taxon>Polypodiidae</taxon>
        <taxon>Polypodiales</taxon>
        <taxon>Pteridineae</taxon>
        <taxon>Pteridaceae</taxon>
        <taxon>Vittarioideae</taxon>
        <taxon>Adiantum</taxon>
    </lineage>
</organism>
<feature type="repeat" description="PPR" evidence="2">
    <location>
        <begin position="433"/>
        <end position="467"/>
    </location>
</feature>
<dbReference type="FunFam" id="1.25.40.10:FF:000158">
    <property type="entry name" value="pentatricopeptide repeat-containing protein At2g33680"/>
    <property type="match status" value="1"/>
</dbReference>
<feature type="signal peptide" evidence="3">
    <location>
        <begin position="1"/>
        <end position="21"/>
    </location>
</feature>
<dbReference type="PROSITE" id="PS51375">
    <property type="entry name" value="PPR"/>
    <property type="match status" value="6"/>
</dbReference>
<dbReference type="Pfam" id="PF13041">
    <property type="entry name" value="PPR_2"/>
    <property type="match status" value="5"/>
</dbReference>
<dbReference type="GO" id="GO:0003723">
    <property type="term" value="F:RNA binding"/>
    <property type="evidence" value="ECO:0007669"/>
    <property type="project" value="InterPro"/>
</dbReference>
<dbReference type="Gene3D" id="1.25.40.10">
    <property type="entry name" value="Tetratricopeptide repeat domain"/>
    <property type="match status" value="6"/>
</dbReference>
<dbReference type="PANTHER" id="PTHR24015">
    <property type="entry name" value="OS07G0578800 PROTEIN-RELATED"/>
    <property type="match status" value="1"/>
</dbReference>
<dbReference type="FunFam" id="1.25.40.10:FF:000196">
    <property type="entry name" value="Pentatricopeptide repeat-containing protein At4g14850"/>
    <property type="match status" value="1"/>
</dbReference>
<dbReference type="AlphaFoldDB" id="A0A9D4VG73"/>
<dbReference type="Proteomes" id="UP000886520">
    <property type="component" value="Chromosome 1"/>
</dbReference>
<keyword evidence="3" id="KW-0732">Signal</keyword>
<evidence type="ECO:0000313" key="5">
    <source>
        <dbReference type="Proteomes" id="UP000886520"/>
    </source>
</evidence>
<dbReference type="GO" id="GO:0048731">
    <property type="term" value="P:system development"/>
    <property type="evidence" value="ECO:0007669"/>
    <property type="project" value="UniProtKB-ARBA"/>
</dbReference>
<name>A0A9D4VG73_ADICA</name>
<evidence type="ECO:0000256" key="2">
    <source>
        <dbReference type="PROSITE-ProRule" id="PRU00708"/>
    </source>
</evidence>
<dbReference type="OrthoDB" id="185373at2759"/>
<dbReference type="InterPro" id="IPR002885">
    <property type="entry name" value="PPR_rpt"/>
</dbReference>
<dbReference type="InterPro" id="IPR011990">
    <property type="entry name" value="TPR-like_helical_dom_sf"/>
</dbReference>
<dbReference type="NCBIfam" id="TIGR00756">
    <property type="entry name" value="PPR"/>
    <property type="match status" value="8"/>
</dbReference>
<comment type="caution">
    <text evidence="4">The sequence shown here is derived from an EMBL/GenBank/DDBJ whole genome shotgun (WGS) entry which is preliminary data.</text>
</comment>
<dbReference type="GO" id="GO:0009451">
    <property type="term" value="P:RNA modification"/>
    <property type="evidence" value="ECO:0007669"/>
    <property type="project" value="InterPro"/>
</dbReference>
<sequence length="789" mass="88182">MSPTSKILATRLWLPWCGCQALDCIRRLAHSSTCQLETLHTENAINDSVVVTMERIDEASLRPSVDTCLVFLQGCIDHKALVEGHHVHSHFVQNSILPNTSLENCLIEMYARCEHMDDACSTFHRMSDRDVTSWNTIISGFSQCRKAEKAFDYFSSMVKEGFQPDQVTFLNVLKQCAILQNITYGTQIHTHILKTEKDVGAFVGNGLIDMYINCGSPEDALKVFWGMAERDLVSWNMLICGYSKGGWYSEALKIFWRLISEGKRPNRITFLGVIKAAAGLGCLDNAKQIHDFLLKYKMEPVLCVGSSLIDMYNKCDRPELAREIFDKLPERNVVVWTSMIAGYVQHEHHEEALKLFWRMEREGVAPNEVTFITILKACCCASALASGKEIHELVRREGLESSAMLQCCLVDMYSKCGSVEDALCVCDQMLVQEKVLWNGMIAAYVSYGHHKHALTLFLEMEQRGVETNEVTFVSVVKACTNMHLVAFGKQVHLKMIETKADDNTILNNTLVDFYHKCGDIDGAFRVFAHLPERDAVSWNIVMAGYAVREDMEEVLALYRQMQQEGVQPDGVTYLSMLLSCGSLGALELGEQFHACVVGGFDEPAMPVCNTLIDMYAKCGSIEKSVSVFKSMPNRTSISWNIVILGCAQHGWGKEAFQLLERMKEEEVKVDHVTLLAIISACSYAGFVADGCFYFTLMTHVFGILPGEEVCASMVDMFGRAGQLEASKVCMVEMGGAVYPEVWKALLAACRIHCDWMLAKFAADRVLALEPENSGALVLWSNICAESADV</sequence>
<feature type="repeat" description="PPR" evidence="2">
    <location>
        <begin position="332"/>
        <end position="366"/>
    </location>
</feature>
<accession>A0A9D4VG73</accession>
<proteinExistence type="predicted"/>